<dbReference type="EMBL" id="HBFA01039902">
    <property type="protein sequence ID" value="CAD8691261.1"/>
    <property type="molecule type" value="Transcribed_RNA"/>
</dbReference>
<dbReference type="Gene3D" id="1.10.10.490">
    <property type="entry name" value="Beta-catenin-interacting ICAT"/>
    <property type="match status" value="1"/>
</dbReference>
<evidence type="ECO:0000256" key="2">
    <source>
        <dbReference type="SAM" id="Coils"/>
    </source>
</evidence>
<keyword evidence="2" id="KW-0175">Coiled coil</keyword>
<gene>
    <name evidence="4" type="ORF">POBO1169_LOCUS19938</name>
</gene>
<protein>
    <recommendedName>
        <fullName evidence="3">Beta-catenin-interacting ICAT domain-containing protein</fullName>
    </recommendedName>
</protein>
<dbReference type="PANTHER" id="PTHR16505:SF8">
    <property type="entry name" value="PROTEIN LZIC"/>
    <property type="match status" value="1"/>
</dbReference>
<dbReference type="SUPFAM" id="SSF81730">
    <property type="entry name" value="beta-catenin-interacting protein ICAT"/>
    <property type="match status" value="1"/>
</dbReference>
<feature type="domain" description="Beta-catenin-interacting ICAT" evidence="3">
    <location>
        <begin position="109"/>
        <end position="182"/>
    </location>
</feature>
<accession>A0A7S0RYX4</accession>
<dbReference type="InterPro" id="IPR009428">
    <property type="entry name" value="ICAT_dom"/>
</dbReference>
<dbReference type="PANTHER" id="PTHR16505">
    <property type="entry name" value="PROTEIN LZIC"/>
    <property type="match status" value="1"/>
</dbReference>
<reference evidence="4" key="1">
    <citation type="submission" date="2021-01" db="EMBL/GenBank/DDBJ databases">
        <authorList>
            <person name="Corre E."/>
            <person name="Pelletier E."/>
            <person name="Niang G."/>
            <person name="Scheremetjew M."/>
            <person name="Finn R."/>
            <person name="Kale V."/>
            <person name="Holt S."/>
            <person name="Cochrane G."/>
            <person name="Meng A."/>
            <person name="Brown T."/>
            <person name="Cohen L."/>
        </authorList>
    </citation>
    <scope>NUCLEOTIDE SEQUENCE</scope>
    <source>
        <strain evidence="4">CCMP722</strain>
    </source>
</reference>
<evidence type="ECO:0000259" key="3">
    <source>
        <dbReference type="Pfam" id="PF06384"/>
    </source>
</evidence>
<dbReference type="AlphaFoldDB" id="A0A7S0RYX4"/>
<comment type="similarity">
    <text evidence="1">Belongs to the CTNNBIP1 family.</text>
</comment>
<dbReference type="Pfam" id="PF06384">
    <property type="entry name" value="ICAT"/>
    <property type="match status" value="1"/>
</dbReference>
<feature type="coiled-coil region" evidence="2">
    <location>
        <begin position="9"/>
        <end position="36"/>
    </location>
</feature>
<dbReference type="GO" id="GO:0008013">
    <property type="term" value="F:beta-catenin binding"/>
    <property type="evidence" value="ECO:0007669"/>
    <property type="project" value="InterPro"/>
</dbReference>
<evidence type="ECO:0000256" key="1">
    <source>
        <dbReference type="ARBA" id="ARBA00006505"/>
    </source>
</evidence>
<organism evidence="4">
    <name type="scientific">Pyramimonas obovata</name>
    <dbReference type="NCBI Taxonomy" id="1411642"/>
    <lineage>
        <taxon>Eukaryota</taxon>
        <taxon>Viridiplantae</taxon>
        <taxon>Chlorophyta</taxon>
        <taxon>Pyramimonadophyceae</taxon>
        <taxon>Pyramimonadales</taxon>
        <taxon>Pyramimonadaceae</taxon>
        <taxon>Pyramimonas</taxon>
        <taxon>Pyramimonas incertae sedis</taxon>
    </lineage>
</organism>
<proteinExistence type="inferred from homology"/>
<name>A0A7S0RYX4_9CHLO</name>
<sequence>MPPADNALKKNAEDQVARLMSQLSDLEELREDLDDDEYAETKAETLQQLEEFKASLQKMMSGDITLQDELGAMKMAIQAAVSQAFQTPEVIQMFAFKQPEQLRAKLEQIQEQHHLGKIADSTYYQQSVEIMSALQKLKQTLTDTELSFMKQHMSDSLAAFEAVNGEELGTSAEVLNAARADILRTRQ</sequence>
<dbReference type="InterPro" id="IPR040065">
    <property type="entry name" value="LZIC"/>
</dbReference>
<evidence type="ECO:0000313" key="4">
    <source>
        <dbReference type="EMBL" id="CAD8691261.1"/>
    </source>
</evidence>
<dbReference type="InterPro" id="IPR036911">
    <property type="entry name" value="ICAT_sf"/>
</dbReference>